<dbReference type="GO" id="GO:0005739">
    <property type="term" value="C:mitochondrion"/>
    <property type="evidence" value="ECO:0007669"/>
    <property type="project" value="TreeGrafter"/>
</dbReference>
<keyword evidence="6" id="KW-0963">Cytoplasm</keyword>
<evidence type="ECO:0000256" key="1">
    <source>
        <dbReference type="ARBA" id="ARBA00001528"/>
    </source>
</evidence>
<organism evidence="14 15">
    <name type="scientific">Acer yangbiense</name>
    <dbReference type="NCBI Taxonomy" id="1000413"/>
    <lineage>
        <taxon>Eukaryota</taxon>
        <taxon>Viridiplantae</taxon>
        <taxon>Streptophyta</taxon>
        <taxon>Embryophyta</taxon>
        <taxon>Tracheophyta</taxon>
        <taxon>Spermatophyta</taxon>
        <taxon>Magnoliopsida</taxon>
        <taxon>eudicotyledons</taxon>
        <taxon>Gunneridae</taxon>
        <taxon>Pentapetalae</taxon>
        <taxon>rosids</taxon>
        <taxon>malvids</taxon>
        <taxon>Sapindales</taxon>
        <taxon>Sapindaceae</taxon>
        <taxon>Hippocastanoideae</taxon>
        <taxon>Acereae</taxon>
        <taxon>Acer</taxon>
    </lineage>
</organism>
<sequence length="491" mass="53803">MDPVNVWGNSSLESVDPEIHDLIEKEKRRQCRGIELIASENFTSFAVIEALGSALTNKYSEGMPGNRYYGGNEFIDEIENLCRSRALQAFHLDPTMWGVNVQPYSGSPANFAAYTAVLEPHDRIMGLDLPSGGHLTHGYYTSGGKKISATSIYFESLPYKVNSTTGYIDYDKLEEKALDFRPKLIICGGSAYPRDWDYARFRAVADKCGALLLCDMAHISGLVSAQWYFKVGSAGEISYVLLGTGEEAADPFEFCDIVTTTTHKSLRGPRAGMIFYRKGPKPAKKGQPEGAAYDFEDKVNFSVFPSLQGGPHNHQIGALAVALKQAATPAFKAYAKQVKANAVALGNFLMSKGYKLVTGGTENHLVLWDLRPLGLTGNKVEKLCDLANITVNKNAVFGDSSALAPGGVRIGTPAMTSRGLLEKDFEQVGEFLHRAVTITLSIQKQYGKLLKDFNKGLVNNKDIEELKADVEKFSGTFDMPGFAMSEMKYKD</sequence>
<dbReference type="InterPro" id="IPR015422">
    <property type="entry name" value="PyrdxlP-dep_Trfase_small"/>
</dbReference>
<dbReference type="UniPathway" id="UPA00193"/>
<comment type="function">
    <text evidence="12">Interconversion of serine and glycine.</text>
</comment>
<dbReference type="OrthoDB" id="10265628at2759"/>
<dbReference type="EC" id="2.1.2.1" evidence="12"/>
<protein>
    <recommendedName>
        <fullName evidence="12">Serine hydroxymethyltransferase</fullName>
        <ecNumber evidence="12">2.1.2.1</ecNumber>
    </recommendedName>
</protein>
<dbReference type="AlphaFoldDB" id="A0A5C7IU90"/>
<dbReference type="Proteomes" id="UP000323000">
    <property type="component" value="Chromosome 1"/>
</dbReference>
<comment type="similarity">
    <text evidence="5 12">Belongs to the SHMT family.</text>
</comment>
<evidence type="ECO:0000256" key="7">
    <source>
        <dbReference type="ARBA" id="ARBA00022563"/>
    </source>
</evidence>
<dbReference type="InterPro" id="IPR015424">
    <property type="entry name" value="PyrdxlP-dep_Trfase"/>
</dbReference>
<accession>A0A5C7IU90</accession>
<dbReference type="EMBL" id="VAHF01000001">
    <property type="protein sequence ID" value="TXG72648.1"/>
    <property type="molecule type" value="Genomic_DNA"/>
</dbReference>
<dbReference type="PROSITE" id="PS00096">
    <property type="entry name" value="SHMT"/>
    <property type="match status" value="1"/>
</dbReference>
<evidence type="ECO:0000256" key="6">
    <source>
        <dbReference type="ARBA" id="ARBA00022490"/>
    </source>
</evidence>
<evidence type="ECO:0000256" key="3">
    <source>
        <dbReference type="ARBA" id="ARBA00004496"/>
    </source>
</evidence>
<evidence type="ECO:0000256" key="12">
    <source>
        <dbReference type="RuleBase" id="RU000585"/>
    </source>
</evidence>
<dbReference type="GO" id="GO:0004372">
    <property type="term" value="F:glycine hydroxymethyltransferase activity"/>
    <property type="evidence" value="ECO:0007669"/>
    <property type="project" value="UniProtKB-EC"/>
</dbReference>
<dbReference type="InterPro" id="IPR039429">
    <property type="entry name" value="SHMT-like_dom"/>
</dbReference>
<dbReference type="PIRSF" id="PIRSF000412">
    <property type="entry name" value="SHMT"/>
    <property type="match status" value="1"/>
</dbReference>
<gene>
    <name evidence="14" type="ORF">EZV62_001227</name>
</gene>
<dbReference type="GO" id="GO:0030170">
    <property type="term" value="F:pyridoxal phosphate binding"/>
    <property type="evidence" value="ECO:0007669"/>
    <property type="project" value="InterPro"/>
</dbReference>
<dbReference type="FunFam" id="3.90.1150.10:FF:000005">
    <property type="entry name" value="Serine hydroxymethyltransferase"/>
    <property type="match status" value="1"/>
</dbReference>
<dbReference type="PANTHER" id="PTHR11680:SF35">
    <property type="entry name" value="SERINE HYDROXYMETHYLTRANSFERASE 1"/>
    <property type="match status" value="1"/>
</dbReference>
<comment type="function">
    <text evidence="10">Catalyzes the interconversion of serine and glycine.</text>
</comment>
<dbReference type="Pfam" id="PF00464">
    <property type="entry name" value="SHMT"/>
    <property type="match status" value="1"/>
</dbReference>
<keyword evidence="8 12" id="KW-0808">Transferase</keyword>
<dbReference type="InterPro" id="IPR001085">
    <property type="entry name" value="Ser_HO-MeTrfase"/>
</dbReference>
<evidence type="ECO:0000256" key="10">
    <source>
        <dbReference type="ARBA" id="ARBA00059150"/>
    </source>
</evidence>
<evidence type="ECO:0000256" key="2">
    <source>
        <dbReference type="ARBA" id="ARBA00001933"/>
    </source>
</evidence>
<comment type="catalytic activity">
    <reaction evidence="1 12">
        <text>(6R)-5,10-methylene-5,6,7,8-tetrahydrofolate + glycine + H2O = (6S)-5,6,7,8-tetrahydrofolate + L-serine</text>
        <dbReference type="Rhea" id="RHEA:15481"/>
        <dbReference type="ChEBI" id="CHEBI:15377"/>
        <dbReference type="ChEBI" id="CHEBI:15636"/>
        <dbReference type="ChEBI" id="CHEBI:33384"/>
        <dbReference type="ChEBI" id="CHEBI:57305"/>
        <dbReference type="ChEBI" id="CHEBI:57453"/>
        <dbReference type="EC" id="2.1.2.1"/>
    </reaction>
</comment>
<evidence type="ECO:0000256" key="5">
    <source>
        <dbReference type="ARBA" id="ARBA00006376"/>
    </source>
</evidence>
<comment type="pathway">
    <text evidence="4 12">One-carbon metabolism; tetrahydrofolate interconversion.</text>
</comment>
<evidence type="ECO:0000313" key="14">
    <source>
        <dbReference type="EMBL" id="TXG72648.1"/>
    </source>
</evidence>
<dbReference type="SUPFAM" id="SSF53383">
    <property type="entry name" value="PLP-dependent transferases"/>
    <property type="match status" value="1"/>
</dbReference>
<keyword evidence="15" id="KW-1185">Reference proteome</keyword>
<evidence type="ECO:0000259" key="13">
    <source>
        <dbReference type="Pfam" id="PF00464"/>
    </source>
</evidence>
<dbReference type="CDD" id="cd00378">
    <property type="entry name" value="SHMT"/>
    <property type="match status" value="1"/>
</dbReference>
<keyword evidence="7 12" id="KW-0554">One-carbon metabolism</keyword>
<dbReference type="GO" id="GO:0005634">
    <property type="term" value="C:nucleus"/>
    <property type="evidence" value="ECO:0007669"/>
    <property type="project" value="UniProtKB-ARBA"/>
</dbReference>
<name>A0A5C7IU90_9ROSI</name>
<evidence type="ECO:0000256" key="8">
    <source>
        <dbReference type="ARBA" id="ARBA00022679"/>
    </source>
</evidence>
<evidence type="ECO:0000313" key="15">
    <source>
        <dbReference type="Proteomes" id="UP000323000"/>
    </source>
</evidence>
<comment type="cofactor">
    <cofactor evidence="2 11 12">
        <name>pyridoxal 5'-phosphate</name>
        <dbReference type="ChEBI" id="CHEBI:597326"/>
    </cofactor>
</comment>
<dbReference type="GO" id="GO:0019264">
    <property type="term" value="P:glycine biosynthetic process from serine"/>
    <property type="evidence" value="ECO:0007669"/>
    <property type="project" value="InterPro"/>
</dbReference>
<feature type="modified residue" description="N6-(pyridoxal phosphate)lysine" evidence="11">
    <location>
        <position position="264"/>
    </location>
</feature>
<dbReference type="HAMAP" id="MF_00051">
    <property type="entry name" value="SHMT"/>
    <property type="match status" value="1"/>
</dbReference>
<keyword evidence="9 11" id="KW-0663">Pyridoxal phosphate</keyword>
<dbReference type="PANTHER" id="PTHR11680">
    <property type="entry name" value="SERINE HYDROXYMETHYLTRANSFERASE"/>
    <property type="match status" value="1"/>
</dbReference>
<dbReference type="Gene3D" id="3.90.1150.10">
    <property type="entry name" value="Aspartate Aminotransferase, domain 1"/>
    <property type="match status" value="1"/>
</dbReference>
<evidence type="ECO:0000256" key="11">
    <source>
        <dbReference type="PIRSR" id="PIRSR000412-50"/>
    </source>
</evidence>
<dbReference type="InterPro" id="IPR019798">
    <property type="entry name" value="Ser_HO-MeTrfase_PLP_BS"/>
</dbReference>
<dbReference type="InterPro" id="IPR049943">
    <property type="entry name" value="Ser_HO-MeTrfase-like"/>
</dbReference>
<evidence type="ECO:0000256" key="9">
    <source>
        <dbReference type="ARBA" id="ARBA00022898"/>
    </source>
</evidence>
<proteinExistence type="inferred from homology"/>
<dbReference type="GO" id="GO:0035999">
    <property type="term" value="P:tetrahydrofolate interconversion"/>
    <property type="evidence" value="ECO:0007669"/>
    <property type="project" value="UniProtKB-UniPathway"/>
</dbReference>
<comment type="caution">
    <text evidence="14">The sequence shown here is derived from an EMBL/GenBank/DDBJ whole genome shotgun (WGS) entry which is preliminary data.</text>
</comment>
<dbReference type="Gene3D" id="3.40.640.10">
    <property type="entry name" value="Type I PLP-dependent aspartate aminotransferase-like (Major domain)"/>
    <property type="match status" value="1"/>
</dbReference>
<feature type="domain" description="Serine hydroxymethyltransferase-like" evidence="13">
    <location>
        <begin position="12"/>
        <end position="431"/>
    </location>
</feature>
<dbReference type="FunFam" id="3.40.640.10:FF:000097">
    <property type="entry name" value="Serine hydroxymethyltransferase"/>
    <property type="match status" value="1"/>
</dbReference>
<comment type="subcellular location">
    <subcellularLocation>
        <location evidence="3">Cytoplasm</location>
    </subcellularLocation>
</comment>
<reference evidence="15" key="1">
    <citation type="journal article" date="2019" name="Gigascience">
        <title>De novo genome assembly of the endangered Acer yangbiense, a plant species with extremely small populations endemic to Yunnan Province, China.</title>
        <authorList>
            <person name="Yang J."/>
            <person name="Wariss H.M."/>
            <person name="Tao L."/>
            <person name="Zhang R."/>
            <person name="Yun Q."/>
            <person name="Hollingsworth P."/>
            <person name="Dao Z."/>
            <person name="Luo G."/>
            <person name="Guo H."/>
            <person name="Ma Y."/>
            <person name="Sun W."/>
        </authorList>
    </citation>
    <scope>NUCLEOTIDE SEQUENCE [LARGE SCALE GENOMIC DNA]</scope>
    <source>
        <strain evidence="15">cv. Malutang</strain>
    </source>
</reference>
<dbReference type="InterPro" id="IPR015421">
    <property type="entry name" value="PyrdxlP-dep_Trfase_major"/>
</dbReference>
<evidence type="ECO:0000256" key="4">
    <source>
        <dbReference type="ARBA" id="ARBA00004777"/>
    </source>
</evidence>